<organism evidence="2 3">
    <name type="scientific">Phytophthora pseudosyringae</name>
    <dbReference type="NCBI Taxonomy" id="221518"/>
    <lineage>
        <taxon>Eukaryota</taxon>
        <taxon>Sar</taxon>
        <taxon>Stramenopiles</taxon>
        <taxon>Oomycota</taxon>
        <taxon>Peronosporomycetes</taxon>
        <taxon>Peronosporales</taxon>
        <taxon>Peronosporaceae</taxon>
        <taxon>Phytophthora</taxon>
    </lineage>
</organism>
<evidence type="ECO:0000313" key="2">
    <source>
        <dbReference type="EMBL" id="KAG7387773.1"/>
    </source>
</evidence>
<sequence length="195" mass="22281">MEFVETNSAVFFYGQRVATFGFLSNFHPCEFTDADGRRFYSSEQLFMKRKQELFDPQNEALAIAILRAKAPPVAKKLGRQVKNYDEHVWAERRYEVMLEVLKLKFSSDAELAAKLLATGDKTLYEASRRDAIWGIGLSVASVAKMFRESKSFRRTGDVDAETRRMCFGKNLLGHALMEARAWLQPQDEVCTATTM</sequence>
<dbReference type="NCBIfam" id="TIGR02464">
    <property type="entry name" value="ribofla_fusion"/>
    <property type="match status" value="1"/>
</dbReference>
<gene>
    <name evidence="2" type="primary">IRG-1</name>
    <name evidence="2" type="ORF">PHYPSEUDO_013672</name>
</gene>
<dbReference type="Pfam" id="PF08719">
    <property type="entry name" value="NADAR"/>
    <property type="match status" value="1"/>
</dbReference>
<reference evidence="2" key="1">
    <citation type="submission" date="2021-02" db="EMBL/GenBank/DDBJ databases">
        <authorList>
            <person name="Palmer J.M."/>
        </authorList>
    </citation>
    <scope>NUCLEOTIDE SEQUENCE</scope>
    <source>
        <strain evidence="2">SCRP734</strain>
    </source>
</reference>
<dbReference type="EMBL" id="JAGDFM010000072">
    <property type="protein sequence ID" value="KAG7387773.1"/>
    <property type="molecule type" value="Genomic_DNA"/>
</dbReference>
<keyword evidence="3" id="KW-1185">Reference proteome</keyword>
<protein>
    <submittedName>
        <fullName evidence="2">Infection Response protein</fullName>
    </submittedName>
</protein>
<dbReference type="Proteomes" id="UP000694044">
    <property type="component" value="Unassembled WGS sequence"/>
</dbReference>
<dbReference type="CDD" id="cd15457">
    <property type="entry name" value="NADAR"/>
    <property type="match status" value="1"/>
</dbReference>
<evidence type="ECO:0000313" key="3">
    <source>
        <dbReference type="Proteomes" id="UP000694044"/>
    </source>
</evidence>
<comment type="caution">
    <text evidence="2">The sequence shown here is derived from an EMBL/GenBank/DDBJ whole genome shotgun (WGS) entry which is preliminary data.</text>
</comment>
<name>A0A8T1W6H3_9STRA</name>
<dbReference type="InterPro" id="IPR012816">
    <property type="entry name" value="NADAR"/>
</dbReference>
<dbReference type="OrthoDB" id="206452at2759"/>
<proteinExistence type="predicted"/>
<accession>A0A8T1W6H3</accession>
<dbReference type="AlphaFoldDB" id="A0A8T1W6H3"/>
<evidence type="ECO:0000259" key="1">
    <source>
        <dbReference type="Pfam" id="PF08719"/>
    </source>
</evidence>
<feature type="domain" description="NADAR" evidence="1">
    <location>
        <begin position="11"/>
        <end position="183"/>
    </location>
</feature>